<name>B7VIK1_VIBA3</name>
<dbReference type="eggNOG" id="COG3110">
    <property type="taxonomic scope" value="Bacteria"/>
</dbReference>
<dbReference type="HOGENOM" id="CLU_1041863_0_0_6"/>
<dbReference type="AlphaFoldDB" id="B7VIK1"/>
<sequence length="275" mass="30526">MKKIVLASIPLFLIGCTTLDSNSDFTDSVKRIESKQNYQIVVGESLSPDVLEVRQGQLVNSSLELNYVTPNSTVTVPDSYITMELQYFKNYNEYRSVLVQGSEGKVPLKPYAASAETCSDICTQTQYVKFPVSNEIFNEAPFKDLIFDVQVSNANSISFSIPAGYIEAIVNTGDKNATAKSVMAAPVAAAAAAPVVAVPALQQEPVSQAQEMSKYWFEQIPTEQRDSVINWSVANRNGVVDSLGDNVKEIEMFEYWFNKASKEERKTIIKQLIEF</sequence>
<dbReference type="KEGG" id="vsp:VS_2284"/>
<dbReference type="PROSITE" id="PS51257">
    <property type="entry name" value="PROKAR_LIPOPROTEIN"/>
    <property type="match status" value="1"/>
</dbReference>
<proteinExistence type="predicted"/>
<protein>
    <recommendedName>
        <fullName evidence="3">DUF2057 domain-containing protein</fullName>
    </recommendedName>
</protein>
<reference evidence="1 2" key="1">
    <citation type="submission" date="2009-02" db="EMBL/GenBank/DDBJ databases">
        <title>Vibrio splendidus str. LGP32 complete genome.</title>
        <authorList>
            <person name="Mazel D."/>
            <person name="Le Roux F."/>
        </authorList>
    </citation>
    <scope>NUCLEOTIDE SEQUENCE [LARGE SCALE GENOMIC DNA]</scope>
    <source>
        <strain evidence="1 2">LGP32</strain>
    </source>
</reference>
<accession>B7VIK1</accession>
<evidence type="ECO:0008006" key="3">
    <source>
        <dbReference type="Google" id="ProtNLM"/>
    </source>
</evidence>
<evidence type="ECO:0000313" key="2">
    <source>
        <dbReference type="Proteomes" id="UP000009100"/>
    </source>
</evidence>
<organism evidence="1 2">
    <name type="scientific">Vibrio atlanticus (strain LGP32)</name>
    <name type="common">Vibrio splendidus (strain Mel32)</name>
    <dbReference type="NCBI Taxonomy" id="575788"/>
    <lineage>
        <taxon>Bacteria</taxon>
        <taxon>Pseudomonadati</taxon>
        <taxon>Pseudomonadota</taxon>
        <taxon>Gammaproteobacteria</taxon>
        <taxon>Vibrionales</taxon>
        <taxon>Vibrionaceae</taxon>
        <taxon>Vibrio</taxon>
    </lineage>
</organism>
<dbReference type="EMBL" id="FM954972">
    <property type="protein sequence ID" value="CAV19447.1"/>
    <property type="molecule type" value="Genomic_DNA"/>
</dbReference>
<evidence type="ECO:0000313" key="1">
    <source>
        <dbReference type="EMBL" id="CAV19447.1"/>
    </source>
</evidence>
<dbReference type="PATRIC" id="fig|575788.5.peg.3546"/>
<dbReference type="Proteomes" id="UP000009100">
    <property type="component" value="Chromosome 1"/>
</dbReference>
<gene>
    <name evidence="1" type="ordered locus">VS_2284</name>
</gene>